<gene>
    <name evidence="1" type="ORF">MTR67_040101</name>
</gene>
<feature type="non-terminal residue" evidence="1">
    <location>
        <position position="1"/>
    </location>
</feature>
<evidence type="ECO:0000313" key="2">
    <source>
        <dbReference type="Proteomes" id="UP001234989"/>
    </source>
</evidence>
<name>A0AAF0UJI6_SOLVR</name>
<keyword evidence="2" id="KW-1185">Reference proteome</keyword>
<reference evidence="1" key="1">
    <citation type="submission" date="2023-08" db="EMBL/GenBank/DDBJ databases">
        <title>A de novo genome assembly of Solanum verrucosum Schlechtendal, a Mexican diploid species geographically isolated from the other diploid A-genome species in potato relatives.</title>
        <authorList>
            <person name="Hosaka K."/>
        </authorList>
    </citation>
    <scope>NUCLEOTIDE SEQUENCE</scope>
    <source>
        <tissue evidence="1">Young leaves</tissue>
    </source>
</reference>
<proteinExistence type="predicted"/>
<accession>A0AAF0UJI6</accession>
<dbReference type="AlphaFoldDB" id="A0AAF0UJI6"/>
<evidence type="ECO:0008006" key="3">
    <source>
        <dbReference type="Google" id="ProtNLM"/>
    </source>
</evidence>
<organism evidence="1 2">
    <name type="scientific">Solanum verrucosum</name>
    <dbReference type="NCBI Taxonomy" id="315347"/>
    <lineage>
        <taxon>Eukaryota</taxon>
        <taxon>Viridiplantae</taxon>
        <taxon>Streptophyta</taxon>
        <taxon>Embryophyta</taxon>
        <taxon>Tracheophyta</taxon>
        <taxon>Spermatophyta</taxon>
        <taxon>Magnoliopsida</taxon>
        <taxon>eudicotyledons</taxon>
        <taxon>Gunneridae</taxon>
        <taxon>Pentapetalae</taxon>
        <taxon>asterids</taxon>
        <taxon>lamiids</taxon>
        <taxon>Solanales</taxon>
        <taxon>Solanaceae</taxon>
        <taxon>Solanoideae</taxon>
        <taxon>Solaneae</taxon>
        <taxon>Solanum</taxon>
    </lineage>
</organism>
<sequence length="105" mass="12665">ESHRNRLHCDNYDHQEIWKVPWEVVQAVREIKKAVSKQGVKLQHIFRERNQLAYYLANNAEQKGRRMEFQSFKELPIKGRKILIAEKYQIPTIRVRTRKIIAQQP</sequence>
<evidence type="ECO:0000313" key="1">
    <source>
        <dbReference type="EMBL" id="WMV46716.1"/>
    </source>
</evidence>
<protein>
    <recommendedName>
        <fullName evidence="3">RNase H type-1 domain-containing protein</fullName>
    </recommendedName>
</protein>
<dbReference type="Proteomes" id="UP001234989">
    <property type="component" value="Chromosome 9"/>
</dbReference>
<dbReference type="EMBL" id="CP133620">
    <property type="protein sequence ID" value="WMV46716.1"/>
    <property type="molecule type" value="Genomic_DNA"/>
</dbReference>